<dbReference type="GeneID" id="47103048"/>
<comment type="caution">
    <text evidence="2">The sequence shown here is derived from an EMBL/GenBank/DDBJ whole genome shotgun (WGS) entry which is preliminary data.</text>
</comment>
<dbReference type="EMBL" id="JPRD01000017">
    <property type="protein sequence ID" value="KIF52863.1"/>
    <property type="molecule type" value="Genomic_DNA"/>
</dbReference>
<dbReference type="Pfam" id="PF20090">
    <property type="entry name" value="DUF6482"/>
    <property type="match status" value="1"/>
</dbReference>
<dbReference type="PATRIC" id="fig|1229493.5.peg.1457"/>
<evidence type="ECO:0000313" key="3">
    <source>
        <dbReference type="Proteomes" id="UP000031586"/>
    </source>
</evidence>
<dbReference type="InterPro" id="IPR045508">
    <property type="entry name" value="DUF6482"/>
</dbReference>
<accession>A0A0C1VSI5</accession>
<proteinExistence type="predicted"/>
<evidence type="ECO:0000256" key="1">
    <source>
        <dbReference type="SAM" id="MobiDB-lite"/>
    </source>
</evidence>
<dbReference type="Proteomes" id="UP000031586">
    <property type="component" value="Unassembled WGS sequence"/>
</dbReference>
<reference evidence="2 3" key="1">
    <citation type="submission" date="2014-07" db="EMBL/GenBank/DDBJ databases">
        <title>Unique and conserved regions in Vibrio harveyi and related species in comparison with the shrimp pathogen Vibrio harveyi CAIM 1792.</title>
        <authorList>
            <person name="Espinoza-Valles I."/>
            <person name="Vora G."/>
            <person name="Leekitcharoenphon P."/>
            <person name="Ussery D."/>
            <person name="Hoj L."/>
            <person name="Gomez-Gil B."/>
        </authorList>
    </citation>
    <scope>NUCLEOTIDE SEQUENCE [LARGE SCALE GENOMIC DNA]</scope>
    <source>
        <strain evidence="3">CAIM 1854 / LMG 25443</strain>
    </source>
</reference>
<sequence length="101" mass="11724">MSMPLSKLEKFFYIDKLVIHSLDLALYQVSVLVDGEEHFVTDDKGKFLRAHSILELQKQCRHLKAKKQVLRQQSAYDEMVGQSSKDGTNELEVPLRDNQLY</sequence>
<evidence type="ECO:0000313" key="2">
    <source>
        <dbReference type="EMBL" id="KIF52863.1"/>
    </source>
</evidence>
<dbReference type="AlphaFoldDB" id="A0A0C1VSI5"/>
<gene>
    <name evidence="2" type="ORF">H735_11805</name>
</gene>
<dbReference type="RefSeq" id="WP_020195380.1">
    <property type="nucleotide sequence ID" value="NZ_BAOH01000020.1"/>
</dbReference>
<feature type="region of interest" description="Disordered" evidence="1">
    <location>
        <begin position="78"/>
        <end position="101"/>
    </location>
</feature>
<protein>
    <submittedName>
        <fullName evidence="2">Uncharacterized protein</fullName>
    </submittedName>
</protein>
<name>A0A0C1VSI5_9VIBR</name>
<organism evidence="2 3">
    <name type="scientific">Vibrio owensii CAIM 1854 = LMG 25443</name>
    <dbReference type="NCBI Taxonomy" id="1229493"/>
    <lineage>
        <taxon>Bacteria</taxon>
        <taxon>Pseudomonadati</taxon>
        <taxon>Pseudomonadota</taxon>
        <taxon>Gammaproteobacteria</taxon>
        <taxon>Vibrionales</taxon>
        <taxon>Vibrionaceae</taxon>
        <taxon>Vibrio</taxon>
    </lineage>
</organism>